<dbReference type="InterPro" id="IPR009057">
    <property type="entry name" value="Homeodomain-like_sf"/>
</dbReference>
<dbReference type="GO" id="GO:0005524">
    <property type="term" value="F:ATP binding"/>
    <property type="evidence" value="ECO:0007669"/>
    <property type="project" value="UniProtKB-KW"/>
</dbReference>
<gene>
    <name evidence="19" type="primary">glnG_2</name>
    <name evidence="19" type="ORF">Spa11_22320</name>
</gene>
<dbReference type="SUPFAM" id="SSF52540">
    <property type="entry name" value="P-loop containing nucleoside triphosphate hydrolases"/>
    <property type="match status" value="1"/>
</dbReference>
<evidence type="ECO:0000259" key="18">
    <source>
        <dbReference type="PROSITE" id="PS50110"/>
    </source>
</evidence>
<evidence type="ECO:0000256" key="16">
    <source>
        <dbReference type="PROSITE-ProRule" id="PRU00169"/>
    </source>
</evidence>
<keyword evidence="10" id="KW-0238">DNA-binding</keyword>
<organism evidence="19 20">
    <name type="scientific">Botrimarina mediterranea</name>
    <dbReference type="NCBI Taxonomy" id="2528022"/>
    <lineage>
        <taxon>Bacteria</taxon>
        <taxon>Pseudomonadati</taxon>
        <taxon>Planctomycetota</taxon>
        <taxon>Planctomycetia</taxon>
        <taxon>Pirellulales</taxon>
        <taxon>Lacipirellulaceae</taxon>
        <taxon>Botrimarina</taxon>
    </lineage>
</organism>
<dbReference type="SMART" id="SM00448">
    <property type="entry name" value="REC"/>
    <property type="match status" value="1"/>
</dbReference>
<dbReference type="InterPro" id="IPR002197">
    <property type="entry name" value="HTH_Fis"/>
</dbReference>
<dbReference type="SMART" id="SM00382">
    <property type="entry name" value="AAA"/>
    <property type="match status" value="1"/>
</dbReference>
<evidence type="ECO:0000256" key="4">
    <source>
        <dbReference type="ARBA" id="ARBA00022491"/>
    </source>
</evidence>
<feature type="domain" description="Response regulatory" evidence="18">
    <location>
        <begin position="3"/>
        <end position="117"/>
    </location>
</feature>
<protein>
    <recommendedName>
        <fullName evidence="2">DNA-binding transcriptional regulator NtrC</fullName>
    </recommendedName>
    <alternativeName>
        <fullName evidence="14">Nitrogen regulation protein NR(I)</fullName>
    </alternativeName>
    <alternativeName>
        <fullName evidence="15">Nitrogen regulator I</fullName>
    </alternativeName>
</protein>
<dbReference type="RefSeq" id="WP_145112062.1">
    <property type="nucleotide sequence ID" value="NZ_CP036349.1"/>
</dbReference>
<evidence type="ECO:0000256" key="10">
    <source>
        <dbReference type="ARBA" id="ARBA00023125"/>
    </source>
</evidence>
<keyword evidence="12" id="KW-0804">Transcription</keyword>
<evidence type="ECO:0000256" key="3">
    <source>
        <dbReference type="ARBA" id="ARBA00022490"/>
    </source>
</evidence>
<keyword evidence="20" id="KW-1185">Reference proteome</keyword>
<evidence type="ECO:0000256" key="8">
    <source>
        <dbReference type="ARBA" id="ARBA00023012"/>
    </source>
</evidence>
<reference evidence="19 20" key="1">
    <citation type="submission" date="2019-02" db="EMBL/GenBank/DDBJ databases">
        <title>Deep-cultivation of Planctomycetes and their phenomic and genomic characterization uncovers novel biology.</title>
        <authorList>
            <person name="Wiegand S."/>
            <person name="Jogler M."/>
            <person name="Boedeker C."/>
            <person name="Pinto D."/>
            <person name="Vollmers J."/>
            <person name="Rivas-Marin E."/>
            <person name="Kohn T."/>
            <person name="Peeters S.H."/>
            <person name="Heuer A."/>
            <person name="Rast P."/>
            <person name="Oberbeckmann S."/>
            <person name="Bunk B."/>
            <person name="Jeske O."/>
            <person name="Meyerdierks A."/>
            <person name="Storesund J.E."/>
            <person name="Kallscheuer N."/>
            <person name="Luecker S."/>
            <person name="Lage O.M."/>
            <person name="Pohl T."/>
            <person name="Merkel B.J."/>
            <person name="Hornburger P."/>
            <person name="Mueller R.-W."/>
            <person name="Bruemmer F."/>
            <person name="Labrenz M."/>
            <person name="Spormann A.M."/>
            <person name="Op den Camp H."/>
            <person name="Overmann J."/>
            <person name="Amann R."/>
            <person name="Jetten M.S.M."/>
            <person name="Mascher T."/>
            <person name="Medema M.H."/>
            <person name="Devos D.P."/>
            <person name="Kaster A.-K."/>
            <person name="Ovreas L."/>
            <person name="Rohde M."/>
            <person name="Galperin M.Y."/>
            <person name="Jogler C."/>
        </authorList>
    </citation>
    <scope>NUCLEOTIDE SEQUENCE [LARGE SCALE GENOMIC DNA]</scope>
    <source>
        <strain evidence="19 20">Spa11</strain>
    </source>
</reference>
<keyword evidence="4" id="KW-0678">Repressor</keyword>
<keyword evidence="8" id="KW-0902">Two-component regulatory system</keyword>
<evidence type="ECO:0000256" key="15">
    <source>
        <dbReference type="ARBA" id="ARBA00031910"/>
    </source>
</evidence>
<dbReference type="PANTHER" id="PTHR32071:SF95">
    <property type="entry name" value="DNA-BINDING TRANSCRIPTIONAL REGULATOR NTRC"/>
    <property type="match status" value="1"/>
</dbReference>
<dbReference type="InterPro" id="IPR058031">
    <property type="entry name" value="AAA_lid_NorR"/>
</dbReference>
<evidence type="ECO:0000256" key="7">
    <source>
        <dbReference type="ARBA" id="ARBA00022840"/>
    </source>
</evidence>
<dbReference type="InterPro" id="IPR027417">
    <property type="entry name" value="P-loop_NTPase"/>
</dbReference>
<proteinExistence type="predicted"/>
<evidence type="ECO:0000313" key="20">
    <source>
        <dbReference type="Proteomes" id="UP000316426"/>
    </source>
</evidence>
<evidence type="ECO:0000256" key="11">
    <source>
        <dbReference type="ARBA" id="ARBA00023159"/>
    </source>
</evidence>
<dbReference type="SUPFAM" id="SSF52172">
    <property type="entry name" value="CheY-like"/>
    <property type="match status" value="1"/>
</dbReference>
<dbReference type="PROSITE" id="PS00675">
    <property type="entry name" value="SIGMA54_INTERACT_1"/>
    <property type="match status" value="1"/>
</dbReference>
<dbReference type="InterPro" id="IPR001789">
    <property type="entry name" value="Sig_transdc_resp-reg_receiver"/>
</dbReference>
<evidence type="ECO:0000259" key="17">
    <source>
        <dbReference type="PROSITE" id="PS50045"/>
    </source>
</evidence>
<keyword evidence="6" id="KW-0547">Nucleotide-binding</keyword>
<dbReference type="GO" id="GO:0006355">
    <property type="term" value="P:regulation of DNA-templated transcription"/>
    <property type="evidence" value="ECO:0007669"/>
    <property type="project" value="InterPro"/>
</dbReference>
<dbReference type="PROSITE" id="PS50045">
    <property type="entry name" value="SIGMA54_INTERACT_4"/>
    <property type="match status" value="1"/>
</dbReference>
<dbReference type="InterPro" id="IPR003593">
    <property type="entry name" value="AAA+_ATPase"/>
</dbReference>
<keyword evidence="5 16" id="KW-0597">Phosphoprotein</keyword>
<evidence type="ECO:0000256" key="5">
    <source>
        <dbReference type="ARBA" id="ARBA00022553"/>
    </source>
</evidence>
<evidence type="ECO:0000256" key="9">
    <source>
        <dbReference type="ARBA" id="ARBA00023015"/>
    </source>
</evidence>
<dbReference type="KEGG" id="bmei:Spa11_22320"/>
<dbReference type="PROSITE" id="PS00688">
    <property type="entry name" value="SIGMA54_INTERACT_3"/>
    <property type="match status" value="1"/>
</dbReference>
<keyword evidence="3" id="KW-0963">Cytoplasm</keyword>
<dbReference type="Proteomes" id="UP000316426">
    <property type="component" value="Chromosome"/>
</dbReference>
<dbReference type="AlphaFoldDB" id="A0A518K8B5"/>
<sequence>MPKVLIVDDEESICWGVARVCEKLGHPTRSASSAEAGLREAASWRPDLIVLDVRLPGVDGITAIESFRALLGPVPIVIVTAFGDMATAVRAVQSDAFDYLLKPFGVQDIQAIIERALKRAPRSIEPPPSAGSDLIGASTVMQSLYKRVALAAASEASVLLQGESGSGKELVARAIHRHSARSKGRFVAVNVAALSPSLAESELFGHVDGAFTGATRTRPGLLAQADGGTLFLDEVADIPLPLQVKLLRALEEGAVVPVGGDEPTPTKFRVVAATHQNLSQCVAAGAFRHDLYYRICAFEVAIPPLRQRVEDIPALAAHFMSLAGRSSVRLSEATLDELRSREWPGNVRELRNAIEHACVLSRSGVIYPEHLPPAQRRLDGPMPATSELAAVAARRADELLDDPASEAVVYERLMAEIERPLFERALARYGNECAPAARALGLHRTTLKRKLDELESST</sequence>
<dbReference type="Gene3D" id="1.10.10.60">
    <property type="entry name" value="Homeodomain-like"/>
    <property type="match status" value="1"/>
</dbReference>
<feature type="domain" description="Sigma-54 factor interaction" evidence="17">
    <location>
        <begin position="134"/>
        <end position="359"/>
    </location>
</feature>
<name>A0A518K8B5_9BACT</name>
<dbReference type="Gene3D" id="1.10.8.60">
    <property type="match status" value="1"/>
</dbReference>
<evidence type="ECO:0000256" key="14">
    <source>
        <dbReference type="ARBA" id="ARBA00029881"/>
    </source>
</evidence>
<evidence type="ECO:0000313" key="19">
    <source>
        <dbReference type="EMBL" id="QDV74033.1"/>
    </source>
</evidence>
<dbReference type="GO" id="GO:0005737">
    <property type="term" value="C:cytoplasm"/>
    <property type="evidence" value="ECO:0007669"/>
    <property type="project" value="UniProtKB-SubCell"/>
</dbReference>
<evidence type="ECO:0000256" key="12">
    <source>
        <dbReference type="ARBA" id="ARBA00023163"/>
    </source>
</evidence>
<dbReference type="PANTHER" id="PTHR32071">
    <property type="entry name" value="TRANSCRIPTIONAL REGULATORY PROTEIN"/>
    <property type="match status" value="1"/>
</dbReference>
<dbReference type="InterPro" id="IPR002078">
    <property type="entry name" value="Sigma_54_int"/>
</dbReference>
<comment type="subcellular location">
    <subcellularLocation>
        <location evidence="1">Cytoplasm</location>
    </subcellularLocation>
</comment>
<keyword evidence="9" id="KW-0805">Transcription regulation</keyword>
<dbReference type="Pfam" id="PF02954">
    <property type="entry name" value="HTH_8"/>
    <property type="match status" value="1"/>
</dbReference>
<dbReference type="Pfam" id="PF00158">
    <property type="entry name" value="Sigma54_activat"/>
    <property type="match status" value="1"/>
</dbReference>
<dbReference type="InterPro" id="IPR011006">
    <property type="entry name" value="CheY-like_superfamily"/>
</dbReference>
<dbReference type="PROSITE" id="PS50110">
    <property type="entry name" value="RESPONSE_REGULATORY"/>
    <property type="match status" value="1"/>
</dbReference>
<dbReference type="InterPro" id="IPR025662">
    <property type="entry name" value="Sigma_54_int_dom_ATP-bd_1"/>
</dbReference>
<dbReference type="GO" id="GO:0043565">
    <property type="term" value="F:sequence-specific DNA binding"/>
    <property type="evidence" value="ECO:0007669"/>
    <property type="project" value="InterPro"/>
</dbReference>
<dbReference type="InterPro" id="IPR025944">
    <property type="entry name" value="Sigma_54_int_dom_CS"/>
</dbReference>
<dbReference type="Pfam" id="PF00072">
    <property type="entry name" value="Response_reg"/>
    <property type="match status" value="1"/>
</dbReference>
<dbReference type="GO" id="GO:0000160">
    <property type="term" value="P:phosphorelay signal transduction system"/>
    <property type="evidence" value="ECO:0007669"/>
    <property type="project" value="UniProtKB-KW"/>
</dbReference>
<keyword evidence="11" id="KW-0010">Activator</keyword>
<dbReference type="PROSITE" id="PS00676">
    <property type="entry name" value="SIGMA54_INTERACT_2"/>
    <property type="match status" value="1"/>
</dbReference>
<evidence type="ECO:0000256" key="1">
    <source>
        <dbReference type="ARBA" id="ARBA00004496"/>
    </source>
</evidence>
<dbReference type="Gene3D" id="3.40.50.300">
    <property type="entry name" value="P-loop containing nucleotide triphosphate hydrolases"/>
    <property type="match status" value="1"/>
</dbReference>
<evidence type="ECO:0000256" key="13">
    <source>
        <dbReference type="ARBA" id="ARBA00023231"/>
    </source>
</evidence>
<dbReference type="EMBL" id="CP036349">
    <property type="protein sequence ID" value="QDV74033.1"/>
    <property type="molecule type" value="Genomic_DNA"/>
</dbReference>
<dbReference type="FunFam" id="3.40.50.300:FF:000006">
    <property type="entry name" value="DNA-binding transcriptional regulator NtrC"/>
    <property type="match status" value="1"/>
</dbReference>
<keyword evidence="7" id="KW-0067">ATP-binding</keyword>
<evidence type="ECO:0000256" key="2">
    <source>
        <dbReference type="ARBA" id="ARBA00019059"/>
    </source>
</evidence>
<keyword evidence="13" id="KW-0535">Nitrogen fixation</keyword>
<dbReference type="Gene3D" id="3.40.50.2300">
    <property type="match status" value="1"/>
</dbReference>
<dbReference type="InterPro" id="IPR025943">
    <property type="entry name" value="Sigma_54_int_dom_ATP-bd_2"/>
</dbReference>
<dbReference type="CDD" id="cd00009">
    <property type="entry name" value="AAA"/>
    <property type="match status" value="1"/>
</dbReference>
<dbReference type="Pfam" id="PF25601">
    <property type="entry name" value="AAA_lid_14"/>
    <property type="match status" value="1"/>
</dbReference>
<accession>A0A518K8B5</accession>
<feature type="modified residue" description="4-aspartylphosphate" evidence="16">
    <location>
        <position position="52"/>
    </location>
</feature>
<dbReference type="SUPFAM" id="SSF46689">
    <property type="entry name" value="Homeodomain-like"/>
    <property type="match status" value="1"/>
</dbReference>
<evidence type="ECO:0000256" key="6">
    <source>
        <dbReference type="ARBA" id="ARBA00022741"/>
    </source>
</evidence>